<evidence type="ECO:0000313" key="4">
    <source>
        <dbReference type="Proteomes" id="UP001201262"/>
    </source>
</evidence>
<dbReference type="PANTHER" id="PTHR35910:SF6">
    <property type="entry name" value="2EXR DOMAIN-CONTAINING PROTEIN"/>
    <property type="match status" value="1"/>
</dbReference>
<proteinExistence type="predicted"/>
<dbReference type="RefSeq" id="XP_046070432.1">
    <property type="nucleotide sequence ID" value="XM_046216539.1"/>
</dbReference>
<name>A0AAD4PWN5_9EURO</name>
<reference evidence="3" key="1">
    <citation type="submission" date="2021-12" db="EMBL/GenBank/DDBJ databases">
        <title>Convergent genome expansion in fungi linked to evolution of root-endophyte symbiosis.</title>
        <authorList>
            <consortium name="DOE Joint Genome Institute"/>
            <person name="Ke Y.-H."/>
            <person name="Bonito G."/>
            <person name="Liao H.-L."/>
            <person name="Looney B."/>
            <person name="Rojas-Flechas A."/>
            <person name="Nash J."/>
            <person name="Hameed K."/>
            <person name="Schadt C."/>
            <person name="Martin F."/>
            <person name="Crous P.W."/>
            <person name="Miettinen O."/>
            <person name="Magnuson J.K."/>
            <person name="Labbe J."/>
            <person name="Jacobson D."/>
            <person name="Doktycz M.J."/>
            <person name="Veneault-Fourrey C."/>
            <person name="Kuo A."/>
            <person name="Mondo S."/>
            <person name="Calhoun S."/>
            <person name="Riley R."/>
            <person name="Ohm R."/>
            <person name="LaButti K."/>
            <person name="Andreopoulos B."/>
            <person name="Pangilinan J."/>
            <person name="Nolan M."/>
            <person name="Tritt A."/>
            <person name="Clum A."/>
            <person name="Lipzen A."/>
            <person name="Daum C."/>
            <person name="Barry K."/>
            <person name="Grigoriev I.V."/>
            <person name="Vilgalys R."/>
        </authorList>
    </citation>
    <scope>NUCLEOTIDE SEQUENCE</scope>
    <source>
        <strain evidence="3">PMI_201</strain>
    </source>
</reference>
<protein>
    <recommendedName>
        <fullName evidence="2">2EXR domain-containing protein</fullName>
    </recommendedName>
</protein>
<evidence type="ECO:0000313" key="3">
    <source>
        <dbReference type="EMBL" id="KAH8695290.1"/>
    </source>
</evidence>
<dbReference type="Proteomes" id="UP001201262">
    <property type="component" value="Unassembled WGS sequence"/>
</dbReference>
<gene>
    <name evidence="3" type="ORF">BGW36DRAFT_382444</name>
</gene>
<comment type="caution">
    <text evidence="3">The sequence shown here is derived from an EMBL/GenBank/DDBJ whole genome shotgun (WGS) entry which is preliminary data.</text>
</comment>
<organism evidence="3 4">
    <name type="scientific">Talaromyces proteolyticus</name>
    <dbReference type="NCBI Taxonomy" id="1131652"/>
    <lineage>
        <taxon>Eukaryota</taxon>
        <taxon>Fungi</taxon>
        <taxon>Dikarya</taxon>
        <taxon>Ascomycota</taxon>
        <taxon>Pezizomycotina</taxon>
        <taxon>Eurotiomycetes</taxon>
        <taxon>Eurotiomycetidae</taxon>
        <taxon>Eurotiales</taxon>
        <taxon>Trichocomaceae</taxon>
        <taxon>Talaromyces</taxon>
        <taxon>Talaromyces sect. Bacilispori</taxon>
    </lineage>
</organism>
<dbReference type="EMBL" id="JAJTJA010000008">
    <property type="protein sequence ID" value="KAH8695290.1"/>
    <property type="molecule type" value="Genomic_DNA"/>
</dbReference>
<dbReference type="Pfam" id="PF20150">
    <property type="entry name" value="2EXR"/>
    <property type="match status" value="1"/>
</dbReference>
<dbReference type="AlphaFoldDB" id="A0AAD4PWN5"/>
<feature type="domain" description="2EXR" evidence="2">
    <location>
        <begin position="21"/>
        <end position="129"/>
    </location>
</feature>
<accession>A0AAD4PWN5</accession>
<feature type="region of interest" description="Disordered" evidence="1">
    <location>
        <begin position="133"/>
        <end position="155"/>
    </location>
</feature>
<evidence type="ECO:0000256" key="1">
    <source>
        <dbReference type="SAM" id="MobiDB-lite"/>
    </source>
</evidence>
<sequence>MEFIHSLLSTWSSTAPSPTSFPQFARLPPEVRTIIWEYAMESRIIPIEWHCRRLDTPAASSEGIQDGGVNQRMAITTCTLGPKFCQCRSFPPSSPHTVALPSVFFVCRESRNVTRRHYSAHFDKYYDVHGRPLVSPSADRETTEEDGDETTPQPKIGAFINPAVDGIYLKFKVTSVSEIVNLHQFVEIMVKEAACITKIVVKPTIILRPYMWWQKERFQKWRNWGPDGHWVPPGLHRLKKLREVVVLIDGSVSSKMLPTEWRERTASIWSEELEKTRLDWPIEWEGNMPPLRFQSHL</sequence>
<dbReference type="PANTHER" id="PTHR35910">
    <property type="entry name" value="2EXR DOMAIN-CONTAINING PROTEIN"/>
    <property type="match status" value="1"/>
</dbReference>
<evidence type="ECO:0000259" key="2">
    <source>
        <dbReference type="Pfam" id="PF20150"/>
    </source>
</evidence>
<dbReference type="GeneID" id="70246826"/>
<keyword evidence="4" id="KW-1185">Reference proteome</keyword>
<dbReference type="InterPro" id="IPR045518">
    <property type="entry name" value="2EXR"/>
</dbReference>